<proteinExistence type="predicted"/>
<sequence>MVERLLEQGELEARLQLANPDAELKVRSLAWTGDEVGNRLRLEGYAKHMKNLLAEWPAKTIVLGYGLNESFAGEKGLADFKAQYAVHLDQISHIHPGARLVLLSPIAIEDASPERQKNVAQYSAAIEELAKKRGAEFIDLFSVTRKAYTESEPALTNNGIHLNSAGNSLVAKTIAQALGGSMAVDLNAERLHEVTLAAAAKHKRVAEVVRPKNGVVYFGVRARPAEYADEMPRYHEMIRLTEEVVHRLVKDSSLTFAEIPEPSLPPMPEGRGRSDGDKTGIIKPVAEAMAEFTVAEGYEVNVFASEEQFPELRNPVQIAFDARGRLWAVTMPSFPHTVPGLTPPDRIVILEDTDHDGRADKITTFMDGLDALDGVAFHHDGVIISEQPRLWLVKDTDGDGRADTQVELLRGIDVTDSHHGGMIAADPFGDIIFSDGVFHRSQLETPQGVHRGIDATTYRLDMKDGGIVTEWQHTTPNPWNVAFDKWGSIFQTYGDGHVYDGTSLIWTPLGGYHPFRFANIATYGKGSGMAIVSSPNFPDRYQQSMVSAALLGRYAVTLTAFDGQSGMIKGKDPLTVIESPNAAFRPADLEFGMDGALYISDFCSPIIGHAQHPMRDPHWDHDFGRIWRVVNTKKPLNQDWPQIEGASFDELCKLLTHPMDLVRHHVRIELRKHGAEGMVDLARWLGGLDQSSSDYEQAILETIFVGEGLGEVRPQLIERLLQSKSERYRGAAVQTIRIQADKLPNLVELLTSVAGDSSPRVQNEVIDAVAHLRPQYPAVEAVLTHLKPLTPEVKNSLTYLDLGIEPLKGRSVPVLEVDEESQLTHWQFLGAKGDKKAVEYATTREKLPGVGLFRTFVQVDEPKSAVIAIQHKAIDIRLNESLVFSQDSLWSGDQQVNVELLKGLNVIEILLKSGRRKTKTMPPVFLYDPVGQALTGTGYPREFEELRASAKEYEKLVAERGSVLRIQAAAELQFAPTELRAAPGSKVRLVFENPDIMMHNWVLLAPGSVDEVGALADQLAAQPDGAAKDYLPESPKILAASKLLSLKETQEFIFEAPAEAGVYPFICTFPGHWRVMKGNLIVEEPKPAPAPNKVVRHAIGDGVVMETVDSPPGFETSRPMGSAYLVTASEETKNNPLGVLIDGTLDSSFGPIFPNGTDKGAYKIDLGESQSIVAITSWSFNQAGRRGGQSVSLFGSNLPTDPGWDVSDSSRFVSLGAMSTEGQKLKDFTALSRRAPKGKVLGEFRWIVWQVSPVTKQGENTAFQELAVDISEAK</sequence>
<dbReference type="InterPro" id="IPR036514">
    <property type="entry name" value="SGNH_hydro_sf"/>
</dbReference>
<dbReference type="Gene3D" id="3.40.50.1110">
    <property type="entry name" value="SGNH hydrolase"/>
    <property type="match status" value="1"/>
</dbReference>
<reference evidence="5" key="2">
    <citation type="submission" date="2020-09" db="EMBL/GenBank/DDBJ databases">
        <authorList>
            <person name="Sun Q."/>
            <person name="Kim S."/>
        </authorList>
    </citation>
    <scope>NUCLEOTIDE SEQUENCE</scope>
    <source>
        <strain evidence="5">KCTC 12988</strain>
    </source>
</reference>
<dbReference type="SUPFAM" id="SSF48371">
    <property type="entry name" value="ARM repeat"/>
    <property type="match status" value="1"/>
</dbReference>
<dbReference type="CDD" id="cd04233">
    <property type="entry name" value="Auracyanin"/>
    <property type="match status" value="1"/>
</dbReference>
<organism evidence="5 6">
    <name type="scientific">Roseibacillus persicicus</name>
    <dbReference type="NCBI Taxonomy" id="454148"/>
    <lineage>
        <taxon>Bacteria</taxon>
        <taxon>Pseudomonadati</taxon>
        <taxon>Verrucomicrobiota</taxon>
        <taxon>Verrucomicrobiia</taxon>
        <taxon>Verrucomicrobiales</taxon>
        <taxon>Verrucomicrobiaceae</taxon>
        <taxon>Roseibacillus</taxon>
    </lineage>
</organism>
<feature type="domain" description="SGNH hydrolase-type esterase" evidence="3">
    <location>
        <begin position="12"/>
        <end position="167"/>
    </location>
</feature>
<dbReference type="InterPro" id="IPR011041">
    <property type="entry name" value="Quinoprot_gluc/sorb_DH_b-prop"/>
</dbReference>
<dbReference type="InterPro" id="IPR013830">
    <property type="entry name" value="SGNH_hydro"/>
</dbReference>
<dbReference type="Gene3D" id="2.60.40.420">
    <property type="entry name" value="Cupredoxins - blue copper proteins"/>
    <property type="match status" value="1"/>
</dbReference>
<dbReference type="PANTHER" id="PTHR33546">
    <property type="entry name" value="LARGE, MULTIFUNCTIONAL SECRETED PROTEIN-RELATED"/>
    <property type="match status" value="1"/>
</dbReference>
<reference evidence="5" key="1">
    <citation type="journal article" date="2014" name="Int. J. Syst. Evol. Microbiol.">
        <title>Complete genome sequence of Corynebacterium casei LMG S-19264T (=DSM 44701T), isolated from a smear-ripened cheese.</title>
        <authorList>
            <consortium name="US DOE Joint Genome Institute (JGI-PGF)"/>
            <person name="Walter F."/>
            <person name="Albersmeier A."/>
            <person name="Kalinowski J."/>
            <person name="Ruckert C."/>
        </authorList>
    </citation>
    <scope>NUCLEOTIDE SEQUENCE</scope>
    <source>
        <strain evidence="5">KCTC 12988</strain>
    </source>
</reference>
<evidence type="ECO:0000256" key="2">
    <source>
        <dbReference type="ARBA" id="ARBA00023008"/>
    </source>
</evidence>
<dbReference type="AlphaFoldDB" id="A0A918WPH7"/>
<protein>
    <recommendedName>
        <fullName evidence="7">SGNH hydrolase-type esterase domain-containing protein</fullName>
    </recommendedName>
</protein>
<dbReference type="Gene3D" id="1.25.10.10">
    <property type="entry name" value="Leucine-rich Repeat Variant"/>
    <property type="match status" value="1"/>
</dbReference>
<evidence type="ECO:0000313" key="6">
    <source>
        <dbReference type="Proteomes" id="UP000644507"/>
    </source>
</evidence>
<dbReference type="Pfam" id="PF13472">
    <property type="entry name" value="Lipase_GDSL_2"/>
    <property type="match status" value="1"/>
</dbReference>
<dbReference type="InterPro" id="IPR016024">
    <property type="entry name" value="ARM-type_fold"/>
</dbReference>
<keyword evidence="1" id="KW-0479">Metal-binding</keyword>
<dbReference type="Pfam" id="PF23500">
    <property type="entry name" value="DUF7133"/>
    <property type="match status" value="2"/>
</dbReference>
<feature type="domain" description="DUF7133" evidence="4">
    <location>
        <begin position="286"/>
        <end position="492"/>
    </location>
</feature>
<evidence type="ECO:0008006" key="7">
    <source>
        <dbReference type="Google" id="ProtNLM"/>
    </source>
</evidence>
<name>A0A918WPH7_9BACT</name>
<dbReference type="InterPro" id="IPR055557">
    <property type="entry name" value="DUF7133"/>
</dbReference>
<dbReference type="GO" id="GO:0016788">
    <property type="term" value="F:hydrolase activity, acting on ester bonds"/>
    <property type="evidence" value="ECO:0007669"/>
    <property type="project" value="UniProtKB-ARBA"/>
</dbReference>
<dbReference type="InterPro" id="IPR011989">
    <property type="entry name" value="ARM-like"/>
</dbReference>
<dbReference type="InterPro" id="IPR008972">
    <property type="entry name" value="Cupredoxin"/>
</dbReference>
<dbReference type="PROSITE" id="PS00196">
    <property type="entry name" value="COPPER_BLUE"/>
    <property type="match status" value="1"/>
</dbReference>
<keyword evidence="2" id="KW-0186">Copper</keyword>
<gene>
    <name evidence="5" type="ORF">GCM10007100_34440</name>
</gene>
<feature type="domain" description="DUF7133" evidence="4">
    <location>
        <begin position="519"/>
        <end position="631"/>
    </location>
</feature>
<dbReference type="Gene3D" id="2.120.10.30">
    <property type="entry name" value="TolB, C-terminal domain"/>
    <property type="match status" value="1"/>
</dbReference>
<evidence type="ECO:0000313" key="5">
    <source>
        <dbReference type="EMBL" id="GHC63954.1"/>
    </source>
</evidence>
<dbReference type="InterPro" id="IPR028871">
    <property type="entry name" value="BlueCu_1_BS"/>
</dbReference>
<dbReference type="SUPFAM" id="SSF49503">
    <property type="entry name" value="Cupredoxins"/>
    <property type="match status" value="1"/>
</dbReference>
<dbReference type="EMBL" id="BMXI01000017">
    <property type="protein sequence ID" value="GHC63954.1"/>
    <property type="molecule type" value="Genomic_DNA"/>
</dbReference>
<evidence type="ECO:0000259" key="4">
    <source>
        <dbReference type="Pfam" id="PF23500"/>
    </source>
</evidence>
<dbReference type="SUPFAM" id="SSF50952">
    <property type="entry name" value="Soluble quinoprotein glucose dehydrogenase"/>
    <property type="match status" value="1"/>
</dbReference>
<dbReference type="SUPFAM" id="SSF52266">
    <property type="entry name" value="SGNH hydrolase"/>
    <property type="match status" value="1"/>
</dbReference>
<evidence type="ECO:0000256" key="1">
    <source>
        <dbReference type="ARBA" id="ARBA00022723"/>
    </source>
</evidence>
<dbReference type="PANTHER" id="PTHR33546:SF1">
    <property type="entry name" value="LARGE, MULTIFUNCTIONAL SECRETED PROTEIN"/>
    <property type="match status" value="1"/>
</dbReference>
<dbReference type="InterPro" id="IPR011042">
    <property type="entry name" value="6-blade_b-propeller_TolB-like"/>
</dbReference>
<dbReference type="RefSeq" id="WP_229809572.1">
    <property type="nucleotide sequence ID" value="NZ_BMXI01000017.1"/>
</dbReference>
<evidence type="ECO:0000259" key="3">
    <source>
        <dbReference type="Pfam" id="PF13472"/>
    </source>
</evidence>
<accession>A0A918WPH7</accession>
<comment type="caution">
    <text evidence="5">The sequence shown here is derived from an EMBL/GenBank/DDBJ whole genome shotgun (WGS) entry which is preliminary data.</text>
</comment>
<dbReference type="Proteomes" id="UP000644507">
    <property type="component" value="Unassembled WGS sequence"/>
</dbReference>
<keyword evidence="6" id="KW-1185">Reference proteome</keyword>
<dbReference type="GO" id="GO:0046872">
    <property type="term" value="F:metal ion binding"/>
    <property type="evidence" value="ECO:0007669"/>
    <property type="project" value="UniProtKB-KW"/>
</dbReference>